<organism evidence="5 6">
    <name type="scientific">Thalassospira lucentensis</name>
    <dbReference type="NCBI Taxonomy" id="168935"/>
    <lineage>
        <taxon>Bacteria</taxon>
        <taxon>Pseudomonadati</taxon>
        <taxon>Pseudomonadota</taxon>
        <taxon>Alphaproteobacteria</taxon>
        <taxon>Rhodospirillales</taxon>
        <taxon>Thalassospiraceae</taxon>
        <taxon>Thalassospira</taxon>
    </lineage>
</organism>
<gene>
    <name evidence="5" type="ORF">AUP42_15385</name>
</gene>
<keyword evidence="3" id="KW-0472">Membrane</keyword>
<dbReference type="EC" id="2.7.13.3" evidence="2"/>
<reference evidence="5 6" key="1">
    <citation type="submission" date="2015-12" db="EMBL/GenBank/DDBJ databases">
        <title>Genome sequence of Thalassospira lucentensis MCCC 1A02072.</title>
        <authorList>
            <person name="Lu L."/>
            <person name="Lai Q."/>
            <person name="Shao Z."/>
            <person name="Qian P."/>
        </authorList>
    </citation>
    <scope>NUCLEOTIDE SEQUENCE [LARGE SCALE GENOMIC DNA]</scope>
    <source>
        <strain evidence="5 6">MCCC 1A02072</strain>
    </source>
</reference>
<dbReference type="Proteomes" id="UP000076335">
    <property type="component" value="Unassembled WGS sequence"/>
</dbReference>
<comment type="caution">
    <text evidence="5">The sequence shown here is derived from an EMBL/GenBank/DDBJ whole genome shotgun (WGS) entry which is preliminary data.</text>
</comment>
<dbReference type="Gene3D" id="3.30.565.10">
    <property type="entry name" value="Histidine kinase-like ATPase, C-terminal domain"/>
    <property type="match status" value="1"/>
</dbReference>
<feature type="transmembrane region" description="Helical" evidence="3">
    <location>
        <begin position="7"/>
        <end position="30"/>
    </location>
</feature>
<proteinExistence type="predicted"/>
<keyword evidence="3" id="KW-0812">Transmembrane</keyword>
<evidence type="ECO:0000313" key="5">
    <source>
        <dbReference type="EMBL" id="KZB66906.1"/>
    </source>
</evidence>
<dbReference type="InterPro" id="IPR005467">
    <property type="entry name" value="His_kinase_dom"/>
</dbReference>
<protein>
    <recommendedName>
        <fullName evidence="2">histidine kinase</fullName>
        <ecNumber evidence="2">2.7.13.3</ecNumber>
    </recommendedName>
</protein>
<comment type="catalytic activity">
    <reaction evidence="1">
        <text>ATP + protein L-histidine = ADP + protein N-phospho-L-histidine.</text>
        <dbReference type="EC" id="2.7.13.3"/>
    </reaction>
</comment>
<dbReference type="InterPro" id="IPR004358">
    <property type="entry name" value="Sig_transdc_His_kin-like_C"/>
</dbReference>
<sequence length="506" mass="57368">MGKTRHFLSKISSGVIFSILVLFIILYGVFSTAIVRQLDDEKFAYRENFAWAVFQIQRQFLEIERYIEYARVQNEIAKEDFEQVLLEYEILVSRTLLVKQGEGFQVLLQIPEVTSLLAILDEKIARIDAMIAKTSNPSVVLNFIHDELETIDDPLQQAVVRTTNFVSVYNASNIASVKTDIQILSYLFFSGMIVMIGLAVFVIRHRQRAFAADVDARRARQEQEVIEEAADYAKMHALGTLAGGVAHEINTPAQYIQNNLEFLSDSFDEVVKAIRTVDADGTARLELDRNRIDFMIEEIPLAIRESIQGLDRIAEIVRGIRKFAHPTTDSVERISIAEEIETAITLTRNQVKHVAELEQSYVTDVREVEGRRNHLSQALINLIVNASQAIRESGKRPGKIWLDVTSDTTDVLIRLRDNGGGVPEELRDRIFDYFFTTKERGVGTGQGLPICRKLIQDDFNGDLTLSEASGEGAEFIIRIPKPGNRQADDDQRRDRSTIDEIYDIRS</sequence>
<evidence type="ECO:0000256" key="1">
    <source>
        <dbReference type="ARBA" id="ARBA00000085"/>
    </source>
</evidence>
<dbReference type="SUPFAM" id="SSF55874">
    <property type="entry name" value="ATPase domain of HSP90 chaperone/DNA topoisomerase II/histidine kinase"/>
    <property type="match status" value="1"/>
</dbReference>
<dbReference type="RefSeq" id="WP_062950297.1">
    <property type="nucleotide sequence ID" value="NZ_LPVY01000005.1"/>
</dbReference>
<keyword evidence="3" id="KW-1133">Transmembrane helix</keyword>
<feature type="transmembrane region" description="Helical" evidence="3">
    <location>
        <begin position="183"/>
        <end position="203"/>
    </location>
</feature>
<dbReference type="PANTHER" id="PTHR43065:SF50">
    <property type="entry name" value="HISTIDINE KINASE"/>
    <property type="match status" value="1"/>
</dbReference>
<dbReference type="OrthoDB" id="226486at2"/>
<dbReference type="PRINTS" id="PR00344">
    <property type="entry name" value="BCTRLSENSOR"/>
</dbReference>
<keyword evidence="5" id="KW-0418">Kinase</keyword>
<dbReference type="EMBL" id="LPVY01000005">
    <property type="protein sequence ID" value="KZB66906.1"/>
    <property type="molecule type" value="Genomic_DNA"/>
</dbReference>
<evidence type="ECO:0000256" key="3">
    <source>
        <dbReference type="SAM" id="Phobius"/>
    </source>
</evidence>
<dbReference type="InterPro" id="IPR036890">
    <property type="entry name" value="HATPase_C_sf"/>
</dbReference>
<evidence type="ECO:0000259" key="4">
    <source>
        <dbReference type="PROSITE" id="PS50109"/>
    </source>
</evidence>
<evidence type="ECO:0000256" key="2">
    <source>
        <dbReference type="ARBA" id="ARBA00012438"/>
    </source>
</evidence>
<dbReference type="AlphaFoldDB" id="A0A154L981"/>
<evidence type="ECO:0000313" key="6">
    <source>
        <dbReference type="Proteomes" id="UP000076335"/>
    </source>
</evidence>
<dbReference type="PANTHER" id="PTHR43065">
    <property type="entry name" value="SENSOR HISTIDINE KINASE"/>
    <property type="match status" value="1"/>
</dbReference>
<dbReference type="InterPro" id="IPR003594">
    <property type="entry name" value="HATPase_dom"/>
</dbReference>
<dbReference type="SMART" id="SM00387">
    <property type="entry name" value="HATPase_c"/>
    <property type="match status" value="1"/>
</dbReference>
<dbReference type="GO" id="GO:0000155">
    <property type="term" value="F:phosphorelay sensor kinase activity"/>
    <property type="evidence" value="ECO:0007669"/>
    <property type="project" value="InterPro"/>
</dbReference>
<dbReference type="PROSITE" id="PS50109">
    <property type="entry name" value="HIS_KIN"/>
    <property type="match status" value="1"/>
</dbReference>
<feature type="domain" description="Histidine kinase" evidence="4">
    <location>
        <begin position="244"/>
        <end position="483"/>
    </location>
</feature>
<dbReference type="SUPFAM" id="SSF47384">
    <property type="entry name" value="Homodimeric domain of signal transducing histidine kinase"/>
    <property type="match status" value="1"/>
</dbReference>
<dbReference type="InterPro" id="IPR036097">
    <property type="entry name" value="HisK_dim/P_sf"/>
</dbReference>
<dbReference type="Gene3D" id="1.10.287.130">
    <property type="match status" value="1"/>
</dbReference>
<dbReference type="Pfam" id="PF02518">
    <property type="entry name" value="HATPase_c"/>
    <property type="match status" value="1"/>
</dbReference>
<accession>A0A154L981</accession>
<keyword evidence="5" id="KW-0808">Transferase</keyword>
<name>A0A154L981_9PROT</name>